<dbReference type="CDD" id="cd03145">
    <property type="entry name" value="GAT1_cyanophycinase"/>
    <property type="match status" value="1"/>
</dbReference>
<protein>
    <submittedName>
        <fullName evidence="1">Cyanophycinase</fullName>
        <ecNumber evidence="1">3.4.15.6</ecNumber>
    </submittedName>
</protein>
<dbReference type="RefSeq" id="WP_311900724.1">
    <property type="nucleotide sequence ID" value="NZ_JAUOES010000030.1"/>
</dbReference>
<dbReference type="PIRSF" id="PIRSF032067">
    <property type="entry name" value="Cyanophycinase"/>
    <property type="match status" value="1"/>
</dbReference>
<dbReference type="PANTHER" id="PTHR36175:SF1">
    <property type="entry name" value="CYANOPHYCINASE"/>
    <property type="match status" value="1"/>
</dbReference>
<evidence type="ECO:0000313" key="1">
    <source>
        <dbReference type="EMBL" id="MDT3282457.1"/>
    </source>
</evidence>
<dbReference type="Gene3D" id="3.40.50.880">
    <property type="match status" value="1"/>
</dbReference>
<name>A0ABU3G484_9GAMM</name>
<dbReference type="PANTHER" id="PTHR36175">
    <property type="entry name" value="CYANOPHYCINASE"/>
    <property type="match status" value="1"/>
</dbReference>
<dbReference type="GO" id="GO:0004180">
    <property type="term" value="F:carboxypeptidase activity"/>
    <property type="evidence" value="ECO:0007669"/>
    <property type="project" value="UniProtKB-KW"/>
</dbReference>
<evidence type="ECO:0000313" key="2">
    <source>
        <dbReference type="Proteomes" id="UP001249505"/>
    </source>
</evidence>
<dbReference type="EC" id="3.4.15.6" evidence="1"/>
<keyword evidence="1" id="KW-0645">Protease</keyword>
<dbReference type="Proteomes" id="UP001249505">
    <property type="component" value="Unassembled WGS sequence"/>
</dbReference>
<dbReference type="InterPro" id="IPR011811">
    <property type="entry name" value="Peptidase_S51_cyanophycinase"/>
</dbReference>
<keyword evidence="1" id="KW-0121">Carboxypeptidase</keyword>
<dbReference type="SUPFAM" id="SSF52317">
    <property type="entry name" value="Class I glutamine amidotransferase-like"/>
    <property type="match status" value="1"/>
</dbReference>
<dbReference type="EMBL" id="JAUOES010000030">
    <property type="protein sequence ID" value="MDT3282457.1"/>
    <property type="molecule type" value="Genomic_DNA"/>
</dbReference>
<comment type="caution">
    <text evidence="1">The sequence shown here is derived from an EMBL/GenBank/DDBJ whole genome shotgun (WGS) entry which is preliminary data.</text>
</comment>
<reference evidence="1 2" key="1">
    <citation type="submission" date="2023-07" db="EMBL/GenBank/DDBJ databases">
        <title>Novel Shewanella species isolated from Baltic Sea sediments.</title>
        <authorList>
            <person name="Martin-Rodriguez A.J."/>
        </authorList>
    </citation>
    <scope>NUCLEOTIDE SEQUENCE [LARGE SCALE GENOMIC DNA]</scope>
    <source>
        <strain evidence="1 2">SP2S1-2</strain>
    </source>
</reference>
<accession>A0ABU3G484</accession>
<organism evidence="1 2">
    <name type="scientific">Shewanella scandinavica</name>
    <dbReference type="NCBI Taxonomy" id="3063538"/>
    <lineage>
        <taxon>Bacteria</taxon>
        <taxon>Pseudomonadati</taxon>
        <taxon>Pseudomonadota</taxon>
        <taxon>Gammaproteobacteria</taxon>
        <taxon>Alteromonadales</taxon>
        <taxon>Shewanellaceae</taxon>
        <taxon>Shewanella</taxon>
    </lineage>
</organism>
<dbReference type="GO" id="GO:0008241">
    <property type="term" value="F:peptidyl-dipeptidase activity"/>
    <property type="evidence" value="ECO:0007669"/>
    <property type="project" value="UniProtKB-EC"/>
</dbReference>
<keyword evidence="2" id="KW-1185">Reference proteome</keyword>
<keyword evidence="1" id="KW-0378">Hydrolase</keyword>
<dbReference type="InterPro" id="IPR029062">
    <property type="entry name" value="Class_I_gatase-like"/>
</dbReference>
<sequence length="594" mass="65458">MKNRCLKNLSFLLNSLSISYFTLLLFIVPSAQSAPVKSLSLSIPTHQPFDLMLVGGGMKTCSSQAPANCQSEVKFSADAKRETRYVFNVSWLERALKHPRLQSLNEQQKANLRQAAKALPPVSNSLKNSDVEIGRLHSDSLTLASLEQAIVKIDKQFLAHLSDQQYYTLLDLLEEKQMLADGTLLQEQVLLDSTTNSHAATLYQLFTQQALAKRQQSNPNAKRPLIAVVTASARDPFEAAHYYVSVFEQIGAEVIWLPLDAALQAGIATRQCDQLEMFRQQIQGNTDRARLYPKQVELQKDFCASPIKLYQLLNQIDGLFLNGGDQSLTLKAWTTSDESPSEALSIIKKRLSKQEIVIGGTSAGTAVMADKNMITGGTSDGALSFGVFATEAPSERCEVANCDTSVPATAVTYREQGGLGFFPFGIPDTHFSQRDRYLRLLLLSAKSDSKMAFGVDENTALLVDLSHRSLSVVGEHGVWALAQVERLKQSQANSEINAISHYLTPGSYAEIDVTGEHLTHIRLAQTAKLTPIMSKQSDFFTWVSNACRQGIYSTSLSDKYELTITPMATLSCQGILNQERGYQSMGLTLKALEQ</sequence>
<gene>
    <name evidence="1" type="ORF">Q4Q50_19435</name>
</gene>
<proteinExistence type="predicted"/>